<dbReference type="Proteomes" id="UP000694240">
    <property type="component" value="Chromosome 4"/>
</dbReference>
<reference evidence="2 3" key="1">
    <citation type="submission" date="2020-12" db="EMBL/GenBank/DDBJ databases">
        <title>Concerted genomic and epigenomic changes stabilize Arabidopsis allopolyploids.</title>
        <authorList>
            <person name="Chen Z."/>
        </authorList>
    </citation>
    <scope>NUCLEOTIDE SEQUENCE [LARGE SCALE GENOMIC DNA]</scope>
    <source>
        <strain evidence="2">Allo738</strain>
        <tissue evidence="2">Leaf</tissue>
    </source>
</reference>
<evidence type="ECO:0000313" key="2">
    <source>
        <dbReference type="EMBL" id="KAG7615280.1"/>
    </source>
</evidence>
<feature type="region of interest" description="Disordered" evidence="1">
    <location>
        <begin position="1"/>
        <end position="25"/>
    </location>
</feature>
<evidence type="ECO:0000256" key="1">
    <source>
        <dbReference type="SAM" id="MobiDB-lite"/>
    </source>
</evidence>
<protein>
    <submittedName>
        <fullName evidence="2">Uncharacterized protein</fullName>
    </submittedName>
</protein>
<gene>
    <name evidence="2" type="ORF">ISN45_At04g008230</name>
</gene>
<proteinExistence type="predicted"/>
<name>A0A8T2DYF4_9BRAS</name>
<dbReference type="AlphaFoldDB" id="A0A8T2DYF4"/>
<evidence type="ECO:0000313" key="3">
    <source>
        <dbReference type="Proteomes" id="UP000694240"/>
    </source>
</evidence>
<dbReference type="EMBL" id="JAEFBK010000004">
    <property type="protein sequence ID" value="KAG7615280.1"/>
    <property type="molecule type" value="Genomic_DNA"/>
</dbReference>
<organism evidence="2 3">
    <name type="scientific">Arabidopsis thaliana x Arabidopsis arenosa</name>
    <dbReference type="NCBI Taxonomy" id="1240361"/>
    <lineage>
        <taxon>Eukaryota</taxon>
        <taxon>Viridiplantae</taxon>
        <taxon>Streptophyta</taxon>
        <taxon>Embryophyta</taxon>
        <taxon>Tracheophyta</taxon>
        <taxon>Spermatophyta</taxon>
        <taxon>Magnoliopsida</taxon>
        <taxon>eudicotyledons</taxon>
        <taxon>Gunneridae</taxon>
        <taxon>Pentapetalae</taxon>
        <taxon>rosids</taxon>
        <taxon>malvids</taxon>
        <taxon>Brassicales</taxon>
        <taxon>Brassicaceae</taxon>
        <taxon>Camelineae</taxon>
        <taxon>Arabidopsis</taxon>
    </lineage>
</organism>
<comment type="caution">
    <text evidence="2">The sequence shown here is derived from an EMBL/GenBank/DDBJ whole genome shotgun (WGS) entry which is preliminary data.</text>
</comment>
<sequence length="101" mass="11655">MSKRRKCDEAVECSNPQPLSHGIDEAMHRPIGVYLQRRKKTISKPTTTEDEEKALFVSQSMWEIKKKDNEMKEGLSKNKMLDSLLLKTEPIFDTNVLSMTN</sequence>
<accession>A0A8T2DYF4</accession>
<keyword evidence="3" id="KW-1185">Reference proteome</keyword>